<reference evidence="2" key="1">
    <citation type="submission" date="2024-06" db="EMBL/GenBank/DDBJ databases">
        <authorList>
            <person name="Manzano-Marin A."/>
            <person name="Manzano-Marin A."/>
            <person name="Alejandro Manzano Marin A."/>
        </authorList>
    </citation>
    <scope>NUCLEOTIDE SEQUENCE</scope>
    <source>
        <strain evidence="2">Ancorni-2928</strain>
    </source>
</reference>
<evidence type="ECO:0000259" key="1">
    <source>
        <dbReference type="Pfam" id="PF17948"/>
    </source>
</evidence>
<accession>A0AAT9IFR4</accession>
<dbReference type="Gene3D" id="1.10.8.1180">
    <property type="match status" value="1"/>
</dbReference>
<dbReference type="Pfam" id="PF17948">
    <property type="entry name" value="DnaT"/>
    <property type="match status" value="1"/>
</dbReference>
<sequence length="185" mass="21881">MSINLIVSNIVTFELFCKSPKKYLCLGNESGIVEIKKNKPIMYVVSASLLNKLVSITYKEYFSESVRESKKILVDFKKKKNLPVFTVEKKFKMYDEWVPDDDFIKKSLIWGINLITPVTESELSFFISYWKVEGRYFYHIQWQQKLAQSLDYSRNKSFLLGKKETSMFEKESYLNNEVPIGFREK</sequence>
<dbReference type="InterPro" id="IPR040480">
    <property type="entry name" value="DnaT_DNA_bind"/>
</dbReference>
<dbReference type="AlphaFoldDB" id="A0AAT9IFR4"/>
<gene>
    <name evidence="2" type="primary">dnaT</name>
    <name evidence="2" type="ORF">BUANCORI2928_021</name>
</gene>
<protein>
    <submittedName>
        <fullName evidence="2">Primosomal protein 1</fullName>
    </submittedName>
</protein>
<feature type="domain" description="DnaT DNA-binding" evidence="1">
    <location>
        <begin position="91"/>
        <end position="156"/>
    </location>
</feature>
<evidence type="ECO:0000313" key="2">
    <source>
        <dbReference type="EMBL" id="CAL4042026.1"/>
    </source>
</evidence>
<dbReference type="RefSeq" id="WP_367681009.1">
    <property type="nucleotide sequence ID" value="NZ_OZ060371.1"/>
</dbReference>
<dbReference type="EMBL" id="OZ060371">
    <property type="protein sequence ID" value="CAL4042026.1"/>
    <property type="molecule type" value="Genomic_DNA"/>
</dbReference>
<proteinExistence type="predicted"/>
<organism evidence="2">
    <name type="scientific">Buchnera aphidicola</name>
    <name type="common">Anoecia corni</name>
    <dbReference type="NCBI Taxonomy" id="2994477"/>
    <lineage>
        <taxon>Bacteria</taxon>
        <taxon>Pseudomonadati</taxon>
        <taxon>Pseudomonadota</taxon>
        <taxon>Gammaproteobacteria</taxon>
        <taxon>Enterobacterales</taxon>
        <taxon>Erwiniaceae</taxon>
        <taxon>Buchnera</taxon>
    </lineage>
</organism>
<name>A0AAT9IFR4_9GAMM</name>